<accession>A0A1F5EMS8</accession>
<feature type="signal peptide" evidence="2">
    <location>
        <begin position="1"/>
        <end position="20"/>
    </location>
</feature>
<dbReference type="AlphaFoldDB" id="A0A1F5EMS8"/>
<feature type="transmembrane region" description="Helical" evidence="1">
    <location>
        <begin position="70"/>
        <end position="88"/>
    </location>
</feature>
<keyword evidence="2" id="KW-0732">Signal</keyword>
<feature type="transmembrane region" description="Helical" evidence="1">
    <location>
        <begin position="36"/>
        <end position="58"/>
    </location>
</feature>
<evidence type="ECO:0000313" key="3">
    <source>
        <dbReference type="EMBL" id="OGD68701.1"/>
    </source>
</evidence>
<evidence type="ECO:0000313" key="4">
    <source>
        <dbReference type="Proteomes" id="UP000185891"/>
    </source>
</evidence>
<protein>
    <submittedName>
        <fullName evidence="3">Uncharacterized protein</fullName>
    </submittedName>
</protein>
<gene>
    <name evidence="3" type="ORF">A3E89_01815</name>
</gene>
<dbReference type="Proteomes" id="UP000185891">
    <property type="component" value="Unassembled WGS sequence"/>
</dbReference>
<proteinExistence type="predicted"/>
<keyword evidence="1" id="KW-1133">Transmembrane helix</keyword>
<organism evidence="3 4">
    <name type="scientific">Candidatus Campbellbacteria bacterium RIFCSPHIGHO2_12_FULL_35_10</name>
    <dbReference type="NCBI Taxonomy" id="1797578"/>
    <lineage>
        <taxon>Bacteria</taxon>
        <taxon>Candidatus Campbelliibacteriota</taxon>
    </lineage>
</organism>
<name>A0A1F5EMS8_9BACT</name>
<dbReference type="EMBL" id="MFAA01000026">
    <property type="protein sequence ID" value="OGD68701.1"/>
    <property type="molecule type" value="Genomic_DNA"/>
</dbReference>
<sequence length="115" mass="12482">MKKYYVLGLASLLAPSIVLAADATSILGEVKKLIGLVVPLIISLAVIFFLYGLVGYMTKAGDKKDDAQQTMIWGIIILFVMVSIWGLVNLIQETFDIRGNEGTVTNPLDKIPGAR</sequence>
<comment type="caution">
    <text evidence="3">The sequence shown here is derived from an EMBL/GenBank/DDBJ whole genome shotgun (WGS) entry which is preliminary data.</text>
</comment>
<evidence type="ECO:0000256" key="1">
    <source>
        <dbReference type="SAM" id="Phobius"/>
    </source>
</evidence>
<keyword evidence="1" id="KW-0812">Transmembrane</keyword>
<keyword evidence="1" id="KW-0472">Membrane</keyword>
<feature type="chain" id="PRO_5009224798" evidence="2">
    <location>
        <begin position="21"/>
        <end position="115"/>
    </location>
</feature>
<reference evidence="3 4" key="1">
    <citation type="journal article" date="2016" name="Nat. Commun.">
        <title>Thousands of microbial genomes shed light on interconnected biogeochemical processes in an aquifer system.</title>
        <authorList>
            <person name="Anantharaman K."/>
            <person name="Brown C.T."/>
            <person name="Hug L.A."/>
            <person name="Sharon I."/>
            <person name="Castelle C.J."/>
            <person name="Probst A.J."/>
            <person name="Thomas B.C."/>
            <person name="Singh A."/>
            <person name="Wilkins M.J."/>
            <person name="Karaoz U."/>
            <person name="Brodie E.L."/>
            <person name="Williams K.H."/>
            <person name="Hubbard S.S."/>
            <person name="Banfield J.F."/>
        </authorList>
    </citation>
    <scope>NUCLEOTIDE SEQUENCE [LARGE SCALE GENOMIC DNA]</scope>
</reference>
<evidence type="ECO:0000256" key="2">
    <source>
        <dbReference type="SAM" id="SignalP"/>
    </source>
</evidence>